<accession>D1P4N5</accession>
<keyword evidence="1" id="KW-0732">Signal</keyword>
<dbReference type="Proteomes" id="UP000005512">
    <property type="component" value="Unassembled WGS sequence"/>
</dbReference>
<evidence type="ECO:0008006" key="4">
    <source>
        <dbReference type="Google" id="ProtNLM"/>
    </source>
</evidence>
<evidence type="ECO:0000256" key="1">
    <source>
        <dbReference type="SAM" id="SignalP"/>
    </source>
</evidence>
<proteinExistence type="predicted"/>
<sequence length="300" mass="34221">MLGGLMKTILKISFFTAAMMLLTACDGFDIVGNKGKFYYSNPTEQAFSFKVDGKDYQVEPRQFGTITLTSGEHRLEDESGNVTQFMVYEHNSGGILNPHHGVYYALSEVYSNDEKNKGYQPASRDVTIYGHELNLPIKSTNATVIDGNILRCTYPIGKPYPEPKNNPNKQEDIKSKCFDQAELIEYFANVYDKNLVPKTEFNENNNSLNINLSYQIPDVKFEDPQVQSIAQNIIDLTQQLKQSNKVDIHQDLNKQYHQLIVSLVESYSESPSSNVPTEYIKLNEFIQEINQLRNYGVWVK</sequence>
<name>D1P4N5_9GAMM</name>
<dbReference type="STRING" id="500637.PROVRUST_07187"/>
<evidence type="ECO:0000313" key="3">
    <source>
        <dbReference type="Proteomes" id="UP000005512"/>
    </source>
</evidence>
<organism evidence="2 3">
    <name type="scientific">Providencia rustigianii DSM 4541</name>
    <dbReference type="NCBI Taxonomy" id="500637"/>
    <lineage>
        <taxon>Bacteria</taxon>
        <taxon>Pseudomonadati</taxon>
        <taxon>Pseudomonadota</taxon>
        <taxon>Gammaproteobacteria</taxon>
        <taxon>Enterobacterales</taxon>
        <taxon>Morganellaceae</taxon>
        <taxon>Providencia</taxon>
    </lineage>
</organism>
<dbReference type="PROSITE" id="PS51257">
    <property type="entry name" value="PROKAR_LIPOPROTEIN"/>
    <property type="match status" value="1"/>
</dbReference>
<feature type="chain" id="PRO_5003024695" description="Lipoprotein" evidence="1">
    <location>
        <begin position="18"/>
        <end position="300"/>
    </location>
</feature>
<dbReference type="HOGENOM" id="CLU_081569_0_0_6"/>
<dbReference type="eggNOG" id="ENOG5033BT0">
    <property type="taxonomic scope" value="Bacteria"/>
</dbReference>
<feature type="signal peptide" evidence="1">
    <location>
        <begin position="1"/>
        <end position="17"/>
    </location>
</feature>
<dbReference type="AlphaFoldDB" id="D1P4N5"/>
<protein>
    <recommendedName>
        <fullName evidence="4">Lipoprotein</fullName>
    </recommendedName>
</protein>
<gene>
    <name evidence="2" type="ORF">PROVRUST_07187</name>
</gene>
<evidence type="ECO:0000313" key="2">
    <source>
        <dbReference type="EMBL" id="EFB71861.1"/>
    </source>
</evidence>
<comment type="caution">
    <text evidence="2">The sequence shown here is derived from an EMBL/GenBank/DDBJ whole genome shotgun (WGS) entry which is preliminary data.</text>
</comment>
<reference evidence="2" key="1">
    <citation type="submission" date="2009-12" db="EMBL/GenBank/DDBJ databases">
        <authorList>
            <person name="Weinstock G."/>
            <person name="Sodergren E."/>
            <person name="Clifton S."/>
            <person name="Fulton L."/>
            <person name="Fulton B."/>
            <person name="Courtney L."/>
            <person name="Fronick C."/>
            <person name="Harrison M."/>
            <person name="Strong C."/>
            <person name="Farmer C."/>
            <person name="Delahaunty K."/>
            <person name="Markovic C."/>
            <person name="Hall O."/>
            <person name="Minx P."/>
            <person name="Tomlinson C."/>
            <person name="Mitreva M."/>
            <person name="Nelson J."/>
            <person name="Hou S."/>
            <person name="Wollam A."/>
            <person name="Pepin K.H."/>
            <person name="Johnson M."/>
            <person name="Bhonagiri V."/>
            <person name="Nash W.E."/>
            <person name="Warren W."/>
            <person name="Chinwalla A."/>
            <person name="Mardis E.R."/>
            <person name="Wilson R.K."/>
        </authorList>
    </citation>
    <scope>NUCLEOTIDE SEQUENCE [LARGE SCALE GENOMIC DNA]</scope>
    <source>
        <strain evidence="2">DSM 4541</strain>
    </source>
</reference>
<dbReference type="EMBL" id="ABXV02000030">
    <property type="protein sequence ID" value="EFB71861.1"/>
    <property type="molecule type" value="Genomic_DNA"/>
</dbReference>
<keyword evidence="3" id="KW-1185">Reference proteome</keyword>